<dbReference type="EMBL" id="BKCJ010005138">
    <property type="protein sequence ID" value="GEU65106.1"/>
    <property type="molecule type" value="Genomic_DNA"/>
</dbReference>
<name>A0A6L2LTI9_TANCI</name>
<feature type="region of interest" description="Disordered" evidence="2">
    <location>
        <begin position="1763"/>
        <end position="1817"/>
    </location>
</feature>
<feature type="compositionally biased region" description="Polar residues" evidence="2">
    <location>
        <begin position="1800"/>
        <end position="1813"/>
    </location>
</feature>
<protein>
    <recommendedName>
        <fullName evidence="3">Reverse transcriptase Ty1/copia-type domain-containing protein</fullName>
    </recommendedName>
</protein>
<evidence type="ECO:0000256" key="1">
    <source>
        <dbReference type="SAM" id="Coils"/>
    </source>
</evidence>
<dbReference type="PANTHER" id="PTHR11439:SF495">
    <property type="entry name" value="REVERSE TRANSCRIPTASE, RNA-DEPENDENT DNA POLYMERASE-RELATED"/>
    <property type="match status" value="1"/>
</dbReference>
<dbReference type="PANTHER" id="PTHR11439">
    <property type="entry name" value="GAG-POL-RELATED RETROTRANSPOSON"/>
    <property type="match status" value="1"/>
</dbReference>
<accession>A0A6L2LTI9</accession>
<reference evidence="4" key="1">
    <citation type="journal article" date="2019" name="Sci. Rep.">
        <title>Draft genome of Tanacetum cinerariifolium, the natural source of mosquito coil.</title>
        <authorList>
            <person name="Yamashiro T."/>
            <person name="Shiraishi A."/>
            <person name="Satake H."/>
            <person name="Nakayama K."/>
        </authorList>
    </citation>
    <scope>NUCLEOTIDE SEQUENCE</scope>
</reference>
<feature type="compositionally biased region" description="Polar residues" evidence="2">
    <location>
        <begin position="904"/>
        <end position="917"/>
    </location>
</feature>
<evidence type="ECO:0000313" key="4">
    <source>
        <dbReference type="EMBL" id="GEU65106.1"/>
    </source>
</evidence>
<feature type="region of interest" description="Disordered" evidence="2">
    <location>
        <begin position="1891"/>
        <end position="1938"/>
    </location>
</feature>
<dbReference type="InterPro" id="IPR043502">
    <property type="entry name" value="DNA/RNA_pol_sf"/>
</dbReference>
<sequence length="2066" mass="236253">MTDVKLVKDLHTTNFDQLHAYLEQHELHANEVRLMRERNQDPLALIDFGLAVPVFEQGDDPIDTIDTMMSFMSTVVTNLFLTTNNQLRNSSNPRQQTTIRDERVSIQPLQGRPNSYVAGTSRTRANLSGTRGNNLGQQRVVKCFNCQAKDPGIIEGLVTQTVITHNATYQADDLGAYDSECDDFSTAKAVLMTNLFSYGSDVLSKEKEDKNIDKEIALEKKVKEPDNIVCKMCQSMKTVHMLMKPQVFYDNNLKQALGFQNLFYIKKAQHIRPMLYNGSVIAKETNVILIVGSEETVMLEEESRSKMHLKQSDPMKQFLIENDRFLDQIISQDVVNIVGNSSLDINISVNVNSTVAMDYVNYVEMCNKYLKLEAELIKQYNMVEKDEYNRLSKSFSKLKQHRISLELAMQLNKEIFQKNNTSVNQTEPSFDQLFELNNLKAELQAKDTTIEKLKENIKRLNKTSIINSVKKDIDEIETISIELEHRDKNNRETHIYYRKHTMKQAAIVREIVEQAKSLNPLDSTSYSAESIDNAFARFNTIITSLKALDEGFSSKNYVRKFLRALHLKWRTKVTAIEESKDLTSLSLDELIENLKVYEVIIKNDSEMVKGKKEKNRSLALKVKKRSSDEDSSTSDSKDKEYAMATTKIANAKENVLNIGIQITSSESFQIYQEATIKEPLLEYHGSIAKKMKKKRLKMKNDLWPKLIMRIESARATPKAHLPYGMFSTRLFRHVMEHYPHLDNGIYDVVERVMRPLALRQALRPRSDRGKARHSVSLTFAHHNRGSSSCQEDNDEDDDASHSSTPSPTTYLNSLKPLNYQQYNIPSPSEHSDDLLFERQTKLLNQSQEIHKEVRGGFKSFGKALEPIPLEVTVQEYVVTKVYTRIPKVPKTNGSNSKPKIAKSVISNKTKPGTSRGSNTLVATSSSFYVDLRFDEYSNPPTIAVSPILVTAAPRAVDLADSPMSMLINQDAPFTSFPSTQDQEHSLIISQVKTDEFGEVLKNKARLVAQGFRQEEGIDFEESFAPTARIEDIRIFVANAANKNMMIFQMDDKTTFLNGELKEDVYISQPEGFVDQDNPSHVYKLKKALYGLKQAPRAWYDMLSSFLISQHFSKDTPMMEKNKLDEDLQGTPVDATLYRGMIGSLMYLTSSRPDLIYVVCLCARYQAKPTEKHLNAVKWIFRYLKGTINMGLWYSKDTGMSLIAYAYADHTGCHDTRRSTSGSAQFLATFNIQEKSTSIIMSSITAQQTKIDLKLITKEKRLKIRKCNRRLNPGKTQREPTFQVVQDALDLTPCYSAFLTTTDVPDVYMHQFWDSIQKHDTSYRFRMDKKKKFYLNLETFRDIFQICPRVHGQDFDELPTDKVMCLSSKNLVILGKSSQSPMLLLIKCINLGELLLLSSTEVYVERQPVLTSFIFLERKSFEECTIRRMWTMLNYFRKISLTRLTTEVTKSKRRCVTPPEKTRKFKKHASPELTNVSVSPEEPTRKSKRVKRLAKKSTNAPTAGVVIRDTHGMSLSKKKEKERDEDGINNDHDSSSEGNDQESDAEEYKEEVEDDEEEKDEEFVKTPSNSTNDGDETNVESKVKNKAECAEDKGLDYTTNQFIDDVVIRLNKPVNTDEVFIQKEDIPHTDAEIISLMDVHVHHEVPSNQTPILLTVPVLVIIESSPVFTTVIPQSLPSFTLPPPQSTPTPPPITEATNPLSALLNFASVFQFNNKVSTLEKEVVELKKDDLLNTQVIALVYEHLDSRRRIYELPFGIHHCQDRRANKDKDADPSARSDRGLKKRKISKDAKPTKGLKTKESNFSSSKGTKSQSKYFERSIHSEEPEFEVADFDMPQDQKENLGNDDEEPNIKKEQRKTFYGYARGLESSHDVYYTKRILEVTRVKVMRKHGTANVHQKHGYSKESQRSSTGSQKLLKEDQCHKPETTRPDIKKKDPYTPYQDPQGFIYVDKQGRNRLMRSDELYKFSDELSMCHKITLASDTLIDFQIIFYSISETLSLWFTLIVLSALRRSDNKNQLSMRNLILMCKKDSTLQAGNPVKEILLNLNLPDHMSILMDSKVKSNHMGK</sequence>
<evidence type="ECO:0000256" key="2">
    <source>
        <dbReference type="SAM" id="MobiDB-lite"/>
    </source>
</evidence>
<gene>
    <name evidence="4" type="ORF">Tci_037084</name>
</gene>
<proteinExistence type="predicted"/>
<organism evidence="4">
    <name type="scientific">Tanacetum cinerariifolium</name>
    <name type="common">Dalmatian daisy</name>
    <name type="synonym">Chrysanthemum cinerariifolium</name>
    <dbReference type="NCBI Taxonomy" id="118510"/>
    <lineage>
        <taxon>Eukaryota</taxon>
        <taxon>Viridiplantae</taxon>
        <taxon>Streptophyta</taxon>
        <taxon>Embryophyta</taxon>
        <taxon>Tracheophyta</taxon>
        <taxon>Spermatophyta</taxon>
        <taxon>Magnoliopsida</taxon>
        <taxon>eudicotyledons</taxon>
        <taxon>Gunneridae</taxon>
        <taxon>Pentapetalae</taxon>
        <taxon>asterids</taxon>
        <taxon>campanulids</taxon>
        <taxon>Asterales</taxon>
        <taxon>Asteraceae</taxon>
        <taxon>Asteroideae</taxon>
        <taxon>Anthemideae</taxon>
        <taxon>Anthemidinae</taxon>
        <taxon>Tanacetum</taxon>
    </lineage>
</organism>
<evidence type="ECO:0000259" key="3">
    <source>
        <dbReference type="Pfam" id="PF07727"/>
    </source>
</evidence>
<feature type="region of interest" description="Disordered" evidence="2">
    <location>
        <begin position="619"/>
        <end position="639"/>
    </location>
</feature>
<dbReference type="Pfam" id="PF07727">
    <property type="entry name" value="RVT_2"/>
    <property type="match status" value="1"/>
</dbReference>
<keyword evidence="1" id="KW-0175">Coiled coil</keyword>
<feature type="compositionally biased region" description="Basic residues" evidence="2">
    <location>
        <begin position="1485"/>
        <end position="1494"/>
    </location>
</feature>
<feature type="compositionally biased region" description="Acidic residues" evidence="2">
    <location>
        <begin position="1538"/>
        <end position="1560"/>
    </location>
</feature>
<dbReference type="InterPro" id="IPR013103">
    <property type="entry name" value="RVT_2"/>
</dbReference>
<comment type="caution">
    <text evidence="4">The sequence shown here is derived from an EMBL/GenBank/DDBJ whole genome shotgun (WGS) entry which is preliminary data.</text>
</comment>
<feature type="coiled-coil region" evidence="1">
    <location>
        <begin position="436"/>
        <end position="463"/>
    </location>
</feature>
<feature type="compositionally biased region" description="Basic and acidic residues" evidence="2">
    <location>
        <begin position="1516"/>
        <end position="1534"/>
    </location>
</feature>
<feature type="compositionally biased region" description="Polar residues" evidence="2">
    <location>
        <begin position="801"/>
        <end position="812"/>
    </location>
</feature>
<feature type="compositionally biased region" description="Basic and acidic residues" evidence="2">
    <location>
        <begin position="1786"/>
        <end position="1799"/>
    </location>
</feature>
<dbReference type="SUPFAM" id="SSF56672">
    <property type="entry name" value="DNA/RNA polymerases"/>
    <property type="match status" value="1"/>
</dbReference>
<feature type="compositionally biased region" description="Basic and acidic residues" evidence="2">
    <location>
        <begin position="1763"/>
        <end position="1779"/>
    </location>
</feature>
<feature type="domain" description="Reverse transcriptase Ty1/copia-type" evidence="3">
    <location>
        <begin position="991"/>
        <end position="1115"/>
    </location>
</feature>
<feature type="region of interest" description="Disordered" evidence="2">
    <location>
        <begin position="1451"/>
        <end position="1584"/>
    </location>
</feature>
<feature type="compositionally biased region" description="Basic and acidic residues" evidence="2">
    <location>
        <begin position="1914"/>
        <end position="1935"/>
    </location>
</feature>
<feature type="region of interest" description="Disordered" evidence="2">
    <location>
        <begin position="889"/>
        <end position="917"/>
    </location>
</feature>
<feature type="region of interest" description="Disordered" evidence="2">
    <location>
        <begin position="763"/>
        <end position="814"/>
    </location>
</feature>